<evidence type="ECO:0000313" key="9">
    <source>
        <dbReference type="Proteomes" id="UP000323707"/>
    </source>
</evidence>
<dbReference type="GO" id="GO:0000271">
    <property type="term" value="P:polysaccharide biosynthetic process"/>
    <property type="evidence" value="ECO:0007669"/>
    <property type="project" value="InterPro"/>
</dbReference>
<dbReference type="InterPro" id="IPR007267">
    <property type="entry name" value="GtrA_DPMS_TM"/>
</dbReference>
<dbReference type="GO" id="GO:0005886">
    <property type="term" value="C:plasma membrane"/>
    <property type="evidence" value="ECO:0007669"/>
    <property type="project" value="TreeGrafter"/>
</dbReference>
<proteinExistence type="inferred from homology"/>
<feature type="transmembrane region" description="Helical" evidence="6">
    <location>
        <begin position="24"/>
        <end position="45"/>
    </location>
</feature>
<keyword evidence="3 6" id="KW-0812">Transmembrane</keyword>
<accession>A0A5M9QNG8</accession>
<feature type="transmembrane region" description="Helical" evidence="6">
    <location>
        <begin position="85"/>
        <end position="110"/>
    </location>
</feature>
<evidence type="ECO:0000256" key="4">
    <source>
        <dbReference type="ARBA" id="ARBA00022989"/>
    </source>
</evidence>
<name>A0A5M9QNG8_9HELI</name>
<reference evidence="8 9" key="1">
    <citation type="submission" date="2019-09" db="EMBL/GenBank/DDBJ databases">
        <title>Draft genome sequence of various Type strains from the CCUG.</title>
        <authorList>
            <person name="Pineiro-Iglesias B."/>
            <person name="Tunovic T."/>
            <person name="Unosson C."/>
            <person name="Inganas E."/>
            <person name="Ohlen M."/>
            <person name="Cardew S."/>
            <person name="Jensie-Markopoulos S."/>
            <person name="Salva-Serra F."/>
            <person name="Jaen-Luchoro D."/>
            <person name="Karlsson R."/>
            <person name="Svensson-Stadler L."/>
            <person name="Chun J."/>
            <person name="Moore E."/>
        </authorList>
    </citation>
    <scope>NUCLEOTIDE SEQUENCE [LARGE SCALE GENOMIC DNA]</scope>
    <source>
        <strain evidence="8 9">CCUG 32756T</strain>
    </source>
</reference>
<dbReference type="PANTHER" id="PTHR38459:SF1">
    <property type="entry name" value="PROPHAGE BACTOPRENOL-LINKED GLUCOSE TRANSLOCASE HOMOLOG"/>
    <property type="match status" value="1"/>
</dbReference>
<keyword evidence="4 6" id="KW-1133">Transmembrane helix</keyword>
<evidence type="ECO:0000256" key="2">
    <source>
        <dbReference type="ARBA" id="ARBA00009399"/>
    </source>
</evidence>
<dbReference type="EMBL" id="VXKE01000019">
    <property type="protein sequence ID" value="KAA8708475.1"/>
    <property type="molecule type" value="Genomic_DNA"/>
</dbReference>
<dbReference type="Pfam" id="PF04138">
    <property type="entry name" value="GtrA_DPMS_TM"/>
    <property type="match status" value="1"/>
</dbReference>
<keyword evidence="5 6" id="KW-0472">Membrane</keyword>
<evidence type="ECO:0000256" key="3">
    <source>
        <dbReference type="ARBA" id="ARBA00022692"/>
    </source>
</evidence>
<gene>
    <name evidence="8" type="ORF">F4V45_05970</name>
</gene>
<evidence type="ECO:0000256" key="5">
    <source>
        <dbReference type="ARBA" id="ARBA00023136"/>
    </source>
</evidence>
<comment type="caution">
    <text evidence="8">The sequence shown here is derived from an EMBL/GenBank/DDBJ whole genome shotgun (WGS) entry which is preliminary data.</text>
</comment>
<sequence>MAHAISTLASHQSHPQKGVQVRELISFGFVGALGALSNLVCFFVLDFFNVWYLLNACLCFALAVSQNYVLNTIFTFKHSLKWRAYLSYVGANLFGFCINLLVLALCQKLLLNPCLELLMPIFVELDSSALRRGMLMCFQALGIICAFISNFLFAKFLIYKESQCD</sequence>
<protein>
    <submittedName>
        <fullName evidence="8">GtrA family protein</fullName>
    </submittedName>
</protein>
<comment type="subcellular location">
    <subcellularLocation>
        <location evidence="1">Membrane</location>
        <topology evidence="1">Multi-pass membrane protein</topology>
    </subcellularLocation>
</comment>
<dbReference type="InterPro" id="IPR051401">
    <property type="entry name" value="GtrA_CellWall_Glycosyl"/>
</dbReference>
<evidence type="ECO:0000313" key="8">
    <source>
        <dbReference type="EMBL" id="KAA8708475.1"/>
    </source>
</evidence>
<comment type="similarity">
    <text evidence="2">Belongs to the GtrA family.</text>
</comment>
<organism evidence="8 9">
    <name type="scientific">Helicobacter canis</name>
    <dbReference type="NCBI Taxonomy" id="29419"/>
    <lineage>
        <taxon>Bacteria</taxon>
        <taxon>Pseudomonadati</taxon>
        <taxon>Campylobacterota</taxon>
        <taxon>Epsilonproteobacteria</taxon>
        <taxon>Campylobacterales</taxon>
        <taxon>Helicobacteraceae</taxon>
        <taxon>Helicobacter</taxon>
    </lineage>
</organism>
<feature type="transmembrane region" description="Helical" evidence="6">
    <location>
        <begin position="51"/>
        <end position="73"/>
    </location>
</feature>
<feature type="transmembrane region" description="Helical" evidence="6">
    <location>
        <begin position="130"/>
        <end position="153"/>
    </location>
</feature>
<feature type="domain" description="GtrA/DPMS transmembrane" evidence="7">
    <location>
        <begin position="27"/>
        <end position="158"/>
    </location>
</feature>
<dbReference type="AlphaFoldDB" id="A0A5M9QNG8"/>
<evidence type="ECO:0000256" key="1">
    <source>
        <dbReference type="ARBA" id="ARBA00004141"/>
    </source>
</evidence>
<evidence type="ECO:0000256" key="6">
    <source>
        <dbReference type="SAM" id="Phobius"/>
    </source>
</evidence>
<dbReference type="Proteomes" id="UP000323707">
    <property type="component" value="Unassembled WGS sequence"/>
</dbReference>
<dbReference type="PANTHER" id="PTHR38459">
    <property type="entry name" value="PROPHAGE BACTOPRENOL-LINKED GLUCOSE TRANSLOCASE HOMOLOG"/>
    <property type="match status" value="1"/>
</dbReference>
<evidence type="ECO:0000259" key="7">
    <source>
        <dbReference type="Pfam" id="PF04138"/>
    </source>
</evidence>